<accession>A0A9N9JMN3</accession>
<sequence length="97" mass="11589">EIDDVMDDSLIIDYNIGYNNDFCLYNPEYTENFCNFQNESGFYIQFFQEDMLFQEDTYDIHLCNNNITNLLVSYNEFQHTFSSIKNCKNVSNVEMNL</sequence>
<feature type="non-terminal residue" evidence="1">
    <location>
        <position position="1"/>
    </location>
</feature>
<feature type="non-terminal residue" evidence="1">
    <location>
        <position position="97"/>
    </location>
</feature>
<keyword evidence="2" id="KW-1185">Reference proteome</keyword>
<organism evidence="1 2">
    <name type="scientific">Dentiscutata erythropus</name>
    <dbReference type="NCBI Taxonomy" id="1348616"/>
    <lineage>
        <taxon>Eukaryota</taxon>
        <taxon>Fungi</taxon>
        <taxon>Fungi incertae sedis</taxon>
        <taxon>Mucoromycota</taxon>
        <taxon>Glomeromycotina</taxon>
        <taxon>Glomeromycetes</taxon>
        <taxon>Diversisporales</taxon>
        <taxon>Gigasporaceae</taxon>
        <taxon>Dentiscutata</taxon>
    </lineage>
</organism>
<comment type="caution">
    <text evidence="1">The sequence shown here is derived from an EMBL/GenBank/DDBJ whole genome shotgun (WGS) entry which is preliminary data.</text>
</comment>
<evidence type="ECO:0000313" key="1">
    <source>
        <dbReference type="EMBL" id="CAG8785874.1"/>
    </source>
</evidence>
<reference evidence="1" key="1">
    <citation type="submission" date="2021-06" db="EMBL/GenBank/DDBJ databases">
        <authorList>
            <person name="Kallberg Y."/>
            <person name="Tangrot J."/>
            <person name="Rosling A."/>
        </authorList>
    </citation>
    <scope>NUCLEOTIDE SEQUENCE</scope>
    <source>
        <strain evidence="1">MA453B</strain>
    </source>
</reference>
<dbReference type="Proteomes" id="UP000789405">
    <property type="component" value="Unassembled WGS sequence"/>
</dbReference>
<evidence type="ECO:0000313" key="2">
    <source>
        <dbReference type="Proteomes" id="UP000789405"/>
    </source>
</evidence>
<gene>
    <name evidence="1" type="ORF">DERYTH_LOCUS20388</name>
</gene>
<protein>
    <submittedName>
        <fullName evidence="1">20815_t:CDS:1</fullName>
    </submittedName>
</protein>
<name>A0A9N9JMN3_9GLOM</name>
<dbReference type="AlphaFoldDB" id="A0A9N9JMN3"/>
<dbReference type="EMBL" id="CAJVPY010023934">
    <property type="protein sequence ID" value="CAG8785874.1"/>
    <property type="molecule type" value="Genomic_DNA"/>
</dbReference>
<proteinExistence type="predicted"/>